<gene>
    <name evidence="1" type="ORF">KIM372_12900</name>
</gene>
<evidence type="ECO:0000313" key="1">
    <source>
        <dbReference type="EMBL" id="BDR53383.1"/>
    </source>
</evidence>
<keyword evidence="2" id="KW-1185">Reference proteome</keyword>
<sequence length="69" mass="7184">MVISVPPVVEPDTGVKVKPSLVSESSIRGVIWGWEELLWAGLAWAGCTKLAAPPPRIVSASASTTALAE</sequence>
<dbReference type="EMBL" id="AP026798">
    <property type="protein sequence ID" value="BDR53383.1"/>
    <property type="molecule type" value="Genomic_DNA"/>
</dbReference>
<evidence type="ECO:0000313" key="2">
    <source>
        <dbReference type="Proteomes" id="UP001321766"/>
    </source>
</evidence>
<proteinExistence type="predicted"/>
<name>A0ABM8B9V8_9BIFI</name>
<reference evidence="1 2" key="1">
    <citation type="journal article" date="2023" name="Microbiol. Spectr.">
        <title>Symbiosis of Carpenter Bees with Uncharacterized Lactic Acid Bacteria Showing NAD Auxotrophy.</title>
        <authorList>
            <person name="Kawasaki S."/>
            <person name="Ozawa K."/>
            <person name="Mori T."/>
            <person name="Yamamoto A."/>
            <person name="Ito M."/>
            <person name="Ohkuma M."/>
            <person name="Sakamoto M."/>
            <person name="Matsutani M."/>
        </authorList>
    </citation>
    <scope>NUCLEOTIDE SEQUENCE [LARGE SCALE GENOMIC DNA]</scope>
    <source>
        <strain evidence="1 2">Kim37-2</strain>
    </source>
</reference>
<accession>A0ABM8B9V8</accession>
<protein>
    <submittedName>
        <fullName evidence="1">Uncharacterized protein</fullName>
    </submittedName>
</protein>
<organism evidence="1 2">
    <name type="scientific">Bombiscardovia nodaiensis</name>
    <dbReference type="NCBI Taxonomy" id="2932181"/>
    <lineage>
        <taxon>Bacteria</taxon>
        <taxon>Bacillati</taxon>
        <taxon>Actinomycetota</taxon>
        <taxon>Actinomycetes</taxon>
        <taxon>Bifidobacteriales</taxon>
        <taxon>Bifidobacteriaceae</taxon>
        <taxon>Bombiscardovia</taxon>
    </lineage>
</organism>
<dbReference type="Proteomes" id="UP001321766">
    <property type="component" value="Chromosome"/>
</dbReference>